<dbReference type="HOGENOM" id="CLU_043698_2_1_1"/>
<sequence>MADAPPAMVAAARNNVIFPSAGLQILSSLIHFLGASILSHCLSRRLTMEHLTSFSAIRELSWPRLCIILVFLTSWLFLVTSGILIFGAGMELNSVSCSLGIDFCIAFYATSKIFIYFFLTEKVYLVWAPLSRGHGRFKSPVFLMCFVSMCLYSVVVVVIVVGKISFFRSDGRCVIGLQHYASVTLLSYDLFINVFLTSLFLWPLLHSRVVKPTVRRLASRTLLAAVVALVTSSVNMLVLTLMHGQQLGWVCIGSCGTDVILNALILFWVTGGGSSRSDIVSLSGGQRITPNTAGVPLTSQMNNRPAMSPMSPTTPISAIDAALIKNDKPSRLAFMPREIVVGSSPSTNALLDEQRTGGRRPSRQQQPRTWATSNNRSIFGALSNLFRKSTPAQETTLQITITTIREMDTIHDDYTHHSQLHEMPLPKDNSGG</sequence>
<evidence type="ECO:0000313" key="4">
    <source>
        <dbReference type="Proteomes" id="UP000027265"/>
    </source>
</evidence>
<evidence type="ECO:0000256" key="1">
    <source>
        <dbReference type="SAM" id="MobiDB-lite"/>
    </source>
</evidence>
<protein>
    <recommendedName>
        <fullName evidence="5">Transmembrane protein</fullName>
    </recommendedName>
</protein>
<dbReference type="AlphaFoldDB" id="A0A067PRA4"/>
<name>A0A067PRA4_9AGAM</name>
<evidence type="ECO:0000256" key="2">
    <source>
        <dbReference type="SAM" id="Phobius"/>
    </source>
</evidence>
<organism evidence="3 4">
    <name type="scientific">Jaapia argillacea MUCL 33604</name>
    <dbReference type="NCBI Taxonomy" id="933084"/>
    <lineage>
        <taxon>Eukaryota</taxon>
        <taxon>Fungi</taxon>
        <taxon>Dikarya</taxon>
        <taxon>Basidiomycota</taxon>
        <taxon>Agaricomycotina</taxon>
        <taxon>Agaricomycetes</taxon>
        <taxon>Agaricomycetidae</taxon>
        <taxon>Jaapiales</taxon>
        <taxon>Jaapiaceae</taxon>
        <taxon>Jaapia</taxon>
    </lineage>
</organism>
<dbReference type="InParanoid" id="A0A067PRA4"/>
<feature type="transmembrane region" description="Helical" evidence="2">
    <location>
        <begin position="217"/>
        <end position="241"/>
    </location>
</feature>
<keyword evidence="2" id="KW-0812">Transmembrane</keyword>
<keyword evidence="4" id="KW-1185">Reference proteome</keyword>
<evidence type="ECO:0000313" key="3">
    <source>
        <dbReference type="EMBL" id="KDQ56345.1"/>
    </source>
</evidence>
<feature type="transmembrane region" description="Helical" evidence="2">
    <location>
        <begin position="23"/>
        <end position="42"/>
    </location>
</feature>
<feature type="transmembrane region" description="Helical" evidence="2">
    <location>
        <begin position="247"/>
        <end position="269"/>
    </location>
</feature>
<reference evidence="4" key="1">
    <citation type="journal article" date="2014" name="Proc. Natl. Acad. Sci. U.S.A.">
        <title>Extensive sampling of basidiomycete genomes demonstrates inadequacy of the white-rot/brown-rot paradigm for wood decay fungi.</title>
        <authorList>
            <person name="Riley R."/>
            <person name="Salamov A.A."/>
            <person name="Brown D.W."/>
            <person name="Nagy L.G."/>
            <person name="Floudas D."/>
            <person name="Held B.W."/>
            <person name="Levasseur A."/>
            <person name="Lombard V."/>
            <person name="Morin E."/>
            <person name="Otillar R."/>
            <person name="Lindquist E.A."/>
            <person name="Sun H."/>
            <person name="LaButti K.M."/>
            <person name="Schmutz J."/>
            <person name="Jabbour D."/>
            <person name="Luo H."/>
            <person name="Baker S.E."/>
            <person name="Pisabarro A.G."/>
            <person name="Walton J.D."/>
            <person name="Blanchette R.A."/>
            <person name="Henrissat B."/>
            <person name="Martin F."/>
            <person name="Cullen D."/>
            <person name="Hibbett D.S."/>
            <person name="Grigoriev I.V."/>
        </authorList>
    </citation>
    <scope>NUCLEOTIDE SEQUENCE [LARGE SCALE GENOMIC DNA]</scope>
    <source>
        <strain evidence="4">MUCL 33604</strain>
    </source>
</reference>
<feature type="transmembrane region" description="Helical" evidence="2">
    <location>
        <begin position="186"/>
        <end position="205"/>
    </location>
</feature>
<dbReference type="EMBL" id="KL197722">
    <property type="protein sequence ID" value="KDQ56345.1"/>
    <property type="molecule type" value="Genomic_DNA"/>
</dbReference>
<feature type="transmembrane region" description="Helical" evidence="2">
    <location>
        <begin position="140"/>
        <end position="166"/>
    </location>
</feature>
<feature type="transmembrane region" description="Helical" evidence="2">
    <location>
        <begin position="99"/>
        <end position="119"/>
    </location>
</feature>
<dbReference type="PANTHER" id="PTHR38848:SF3">
    <property type="entry name" value="G-PROTEIN COUPLED RECEPTORS FAMILY 3 PROFILE DOMAIN-CONTAINING PROTEIN"/>
    <property type="match status" value="1"/>
</dbReference>
<dbReference type="Proteomes" id="UP000027265">
    <property type="component" value="Unassembled WGS sequence"/>
</dbReference>
<gene>
    <name evidence="3" type="ORF">JAAARDRAFT_59236</name>
</gene>
<keyword evidence="2" id="KW-0472">Membrane</keyword>
<keyword evidence="2" id="KW-1133">Transmembrane helix</keyword>
<proteinExistence type="predicted"/>
<dbReference type="PANTHER" id="PTHR38848">
    <property type="entry name" value="G-PROTEIN COUPLED RECEPTORS FAMILY 3 PROFILE DOMAIN-CONTAINING PROTEIN"/>
    <property type="match status" value="1"/>
</dbReference>
<feature type="region of interest" description="Disordered" evidence="1">
    <location>
        <begin position="345"/>
        <end position="371"/>
    </location>
</feature>
<dbReference type="OrthoDB" id="3210850at2759"/>
<feature type="transmembrane region" description="Helical" evidence="2">
    <location>
        <begin position="62"/>
        <end position="87"/>
    </location>
</feature>
<accession>A0A067PRA4</accession>
<evidence type="ECO:0008006" key="5">
    <source>
        <dbReference type="Google" id="ProtNLM"/>
    </source>
</evidence>